<evidence type="ECO:0000259" key="3">
    <source>
        <dbReference type="Pfam" id="PF05368"/>
    </source>
</evidence>
<dbReference type="RefSeq" id="WP_168057583.1">
    <property type="nucleotide sequence ID" value="NZ_VTOW01000001.1"/>
</dbReference>
<evidence type="ECO:0000256" key="2">
    <source>
        <dbReference type="ARBA" id="ARBA00022857"/>
    </source>
</evidence>
<organism evidence="4 5">
    <name type="scientific">Candidatus Manganitrophus noduliformans</name>
    <dbReference type="NCBI Taxonomy" id="2606439"/>
    <lineage>
        <taxon>Bacteria</taxon>
        <taxon>Pseudomonadati</taxon>
        <taxon>Nitrospirota</taxon>
        <taxon>Nitrospiria</taxon>
        <taxon>Candidatus Troglogloeales</taxon>
        <taxon>Candidatus Manganitrophaceae</taxon>
        <taxon>Candidatus Manganitrophus</taxon>
    </lineage>
</organism>
<keyword evidence="5" id="KW-1185">Reference proteome</keyword>
<evidence type="ECO:0000256" key="1">
    <source>
        <dbReference type="ARBA" id="ARBA00006328"/>
    </source>
</evidence>
<reference evidence="4 5" key="1">
    <citation type="journal article" date="2020" name="Nature">
        <title>Bacterial chemolithoautotrophy via manganese oxidation.</title>
        <authorList>
            <person name="Yu H."/>
            <person name="Leadbetter J.R."/>
        </authorList>
    </citation>
    <scope>NUCLEOTIDE SEQUENCE [LARGE SCALE GENOMIC DNA]</scope>
    <source>
        <strain evidence="4 5">Mn-1</strain>
    </source>
</reference>
<dbReference type="Pfam" id="PF05368">
    <property type="entry name" value="NmrA"/>
    <property type="match status" value="1"/>
</dbReference>
<dbReference type="InterPro" id="IPR008030">
    <property type="entry name" value="NmrA-like"/>
</dbReference>
<dbReference type="AlphaFoldDB" id="A0A7X6DL99"/>
<evidence type="ECO:0000313" key="4">
    <source>
        <dbReference type="EMBL" id="NKE69268.1"/>
    </source>
</evidence>
<protein>
    <submittedName>
        <fullName evidence="4">NmrA/HSCARG family protein</fullName>
    </submittedName>
</protein>
<keyword evidence="2" id="KW-0521">NADP</keyword>
<feature type="domain" description="NmrA-like" evidence="3">
    <location>
        <begin position="4"/>
        <end position="306"/>
    </location>
</feature>
<name>A0A7X6DL99_9BACT</name>
<evidence type="ECO:0000313" key="5">
    <source>
        <dbReference type="Proteomes" id="UP000534783"/>
    </source>
</evidence>
<dbReference type="PANTHER" id="PTHR42748:SF7">
    <property type="entry name" value="NMRA LIKE REDOX SENSOR 1-RELATED"/>
    <property type="match status" value="1"/>
</dbReference>
<sequence>MANKKIIAVVGATGAQGGGLVRAILNDKESGFAARALTRNVNSDKAKALAQQGVEVVAADIDDVESVKKAFDGAYGAFCLTNFWEHFSAEKEIAQAKNMAEAAKQTGVQHVIWSTLEDTRKWVPLSDNRMPTLHGKYKVPHFDGKGEADPLFARAGVPTTILLTSFYWDNMIYFGMGPKKGPDGKLAITMPMGDKKLPGIAAEDIGKCALGIFKKGPEYIGKTVGIAGEHLTGAQMAASLTKALGREVRYNDVPPEVYRSFGFPGADDLGNMFQFKRDFNDDFCAARNLAVSRALNPELQTFDQWLAQAKNRIPLE</sequence>
<dbReference type="EMBL" id="VTOW01000001">
    <property type="protein sequence ID" value="NKE69268.1"/>
    <property type="molecule type" value="Genomic_DNA"/>
</dbReference>
<comment type="similarity">
    <text evidence="1">Belongs to the NmrA-type oxidoreductase family.</text>
</comment>
<gene>
    <name evidence="4" type="ORF">MNODULE_00680</name>
</gene>
<dbReference type="InterPro" id="IPR051164">
    <property type="entry name" value="NmrA-like_oxidored"/>
</dbReference>
<dbReference type="Gene3D" id="3.40.50.720">
    <property type="entry name" value="NAD(P)-binding Rossmann-like Domain"/>
    <property type="match status" value="1"/>
</dbReference>
<dbReference type="PANTHER" id="PTHR42748">
    <property type="entry name" value="NITROGEN METABOLITE REPRESSION PROTEIN NMRA FAMILY MEMBER"/>
    <property type="match status" value="1"/>
</dbReference>
<dbReference type="InterPro" id="IPR036291">
    <property type="entry name" value="NAD(P)-bd_dom_sf"/>
</dbReference>
<dbReference type="CDD" id="cd05251">
    <property type="entry name" value="NmrA_like_SDR_a"/>
    <property type="match status" value="1"/>
</dbReference>
<proteinExistence type="inferred from homology"/>
<dbReference type="Gene3D" id="3.90.25.10">
    <property type="entry name" value="UDP-galactose 4-epimerase, domain 1"/>
    <property type="match status" value="1"/>
</dbReference>
<accession>A0A7X6DL99</accession>
<comment type="caution">
    <text evidence="4">The sequence shown here is derived from an EMBL/GenBank/DDBJ whole genome shotgun (WGS) entry which is preliminary data.</text>
</comment>
<dbReference type="Proteomes" id="UP000534783">
    <property type="component" value="Unassembled WGS sequence"/>
</dbReference>
<dbReference type="SUPFAM" id="SSF51735">
    <property type="entry name" value="NAD(P)-binding Rossmann-fold domains"/>
    <property type="match status" value="1"/>
</dbReference>